<keyword evidence="1" id="KW-0812">Transmembrane</keyword>
<comment type="caution">
    <text evidence="3">The sequence shown here is derived from an EMBL/GenBank/DDBJ whole genome shotgun (WGS) entry which is preliminary data.</text>
</comment>
<accession>A0A9X3XIX4</accession>
<organism evidence="3 4">
    <name type="scientific">Clostridium tertium</name>
    <dbReference type="NCBI Taxonomy" id="1559"/>
    <lineage>
        <taxon>Bacteria</taxon>
        <taxon>Bacillati</taxon>
        <taxon>Bacillota</taxon>
        <taxon>Clostridia</taxon>
        <taxon>Eubacteriales</taxon>
        <taxon>Clostridiaceae</taxon>
        <taxon>Clostridium</taxon>
    </lineage>
</organism>
<dbReference type="SUPFAM" id="SSF141868">
    <property type="entry name" value="EAL domain-like"/>
    <property type="match status" value="1"/>
</dbReference>
<dbReference type="InterPro" id="IPR035919">
    <property type="entry name" value="EAL_sf"/>
</dbReference>
<dbReference type="PROSITE" id="PS50883">
    <property type="entry name" value="EAL"/>
    <property type="match status" value="1"/>
</dbReference>
<keyword evidence="1" id="KW-1133">Transmembrane helix</keyword>
<evidence type="ECO:0000256" key="1">
    <source>
        <dbReference type="SAM" id="Phobius"/>
    </source>
</evidence>
<dbReference type="EMBL" id="JAMRYU010000007">
    <property type="protein sequence ID" value="MDC4240210.1"/>
    <property type="molecule type" value="Genomic_DNA"/>
</dbReference>
<dbReference type="InterPro" id="IPR050706">
    <property type="entry name" value="Cyclic-di-GMP_PDE-like"/>
</dbReference>
<feature type="transmembrane region" description="Helical" evidence="1">
    <location>
        <begin position="6"/>
        <end position="25"/>
    </location>
</feature>
<dbReference type="CDD" id="cd01948">
    <property type="entry name" value="EAL"/>
    <property type="match status" value="1"/>
</dbReference>
<dbReference type="Gene3D" id="3.20.20.450">
    <property type="entry name" value="EAL domain"/>
    <property type="match status" value="1"/>
</dbReference>
<dbReference type="AlphaFoldDB" id="A0A9X3XIX4"/>
<evidence type="ECO:0000313" key="4">
    <source>
        <dbReference type="Proteomes" id="UP001141183"/>
    </source>
</evidence>
<name>A0A9X3XIX4_9CLOT</name>
<feature type="domain" description="EAL" evidence="2">
    <location>
        <begin position="32"/>
        <end position="286"/>
    </location>
</feature>
<keyword evidence="1" id="KW-0472">Membrane</keyword>
<reference evidence="3" key="1">
    <citation type="submission" date="2022-05" db="EMBL/GenBank/DDBJ databases">
        <title>Draft genome sequence of Clostridium tertium strain CP3 isolated from Peru.</title>
        <authorList>
            <person name="Hurtado R."/>
            <person name="Lima L."/>
            <person name="Sousa T."/>
            <person name="Jaiswal A.K."/>
            <person name="Tiwari S."/>
            <person name="Maturrano L."/>
            <person name="Brenig B."/>
            <person name="Azevedo V."/>
        </authorList>
    </citation>
    <scope>NUCLEOTIDE SEQUENCE</scope>
    <source>
        <strain evidence="3">CP3</strain>
    </source>
</reference>
<dbReference type="Pfam" id="PF00563">
    <property type="entry name" value="EAL"/>
    <property type="match status" value="1"/>
</dbReference>
<evidence type="ECO:0000259" key="2">
    <source>
        <dbReference type="PROSITE" id="PS50883"/>
    </source>
</evidence>
<dbReference type="GO" id="GO:0071111">
    <property type="term" value="F:cyclic-guanylate-specific phosphodiesterase activity"/>
    <property type="evidence" value="ECO:0007669"/>
    <property type="project" value="InterPro"/>
</dbReference>
<protein>
    <submittedName>
        <fullName evidence="3">EAL domain-containing protein</fullName>
    </submittedName>
</protein>
<dbReference type="InterPro" id="IPR001633">
    <property type="entry name" value="EAL_dom"/>
</dbReference>
<dbReference type="SMART" id="SM00052">
    <property type="entry name" value="EAL"/>
    <property type="match status" value="1"/>
</dbReference>
<proteinExistence type="predicted"/>
<keyword evidence="4" id="KW-1185">Reference proteome</keyword>
<dbReference type="PANTHER" id="PTHR33121:SF71">
    <property type="entry name" value="OXYGEN SENSOR PROTEIN DOSP"/>
    <property type="match status" value="1"/>
</dbReference>
<evidence type="ECO:0000313" key="3">
    <source>
        <dbReference type="EMBL" id="MDC4240210.1"/>
    </source>
</evidence>
<dbReference type="RefSeq" id="WP_235840752.1">
    <property type="nucleotide sequence ID" value="NZ_JAMRYU010000007.1"/>
</dbReference>
<gene>
    <name evidence="3" type="ORF">NE398_08530</name>
</gene>
<dbReference type="Proteomes" id="UP001141183">
    <property type="component" value="Unassembled WGS sequence"/>
</dbReference>
<sequence length="286" mass="33407">MIWLIEFVIIFLLILVILLFISYIYRDIFKKYYKREIYLHSALRNNEFDIYIQPKYSLKSESIVGAECLVRVNSKNKRVINTERFVYILEKDKSIIELDLYILEEACKIINRWSDNKFKLVPISVNVSRVTLIEDDTFITKLNDIINNYNIDTRFLEIEVTERVMLKDTNKIISVIKEIKDLGIKVSLDDFGSGYSSLTILKNLPIDTIKLDKLFLDKKDISEKGKIVIESIINMANRLGLEVVAEGVEYFEQAQVLKNLGCEIVQGYLYGRPTNISDFEKLEIFN</sequence>
<dbReference type="PANTHER" id="PTHR33121">
    <property type="entry name" value="CYCLIC DI-GMP PHOSPHODIESTERASE PDEF"/>
    <property type="match status" value="1"/>
</dbReference>